<keyword evidence="3" id="KW-1185">Reference proteome</keyword>
<organism evidence="2 3">
    <name type="scientific">Portunus trituberculatus</name>
    <name type="common">Swimming crab</name>
    <name type="synonym">Neptunus trituberculatus</name>
    <dbReference type="NCBI Taxonomy" id="210409"/>
    <lineage>
        <taxon>Eukaryota</taxon>
        <taxon>Metazoa</taxon>
        <taxon>Ecdysozoa</taxon>
        <taxon>Arthropoda</taxon>
        <taxon>Crustacea</taxon>
        <taxon>Multicrustacea</taxon>
        <taxon>Malacostraca</taxon>
        <taxon>Eumalacostraca</taxon>
        <taxon>Eucarida</taxon>
        <taxon>Decapoda</taxon>
        <taxon>Pleocyemata</taxon>
        <taxon>Brachyura</taxon>
        <taxon>Eubrachyura</taxon>
        <taxon>Portunoidea</taxon>
        <taxon>Portunidae</taxon>
        <taxon>Portuninae</taxon>
        <taxon>Portunus</taxon>
    </lineage>
</organism>
<gene>
    <name evidence="2" type="ORF">E2C01_012273</name>
</gene>
<dbReference type="Proteomes" id="UP000324222">
    <property type="component" value="Unassembled WGS sequence"/>
</dbReference>
<dbReference type="EMBL" id="VSRR010000763">
    <property type="protein sequence ID" value="MPC19360.1"/>
    <property type="molecule type" value="Genomic_DNA"/>
</dbReference>
<sequence>MKCEMASPSVALETHQTSDEHAYIRCRSFLGQGGLSTARAPPRGPGSAAEEERNTVLRGFFVRSPTGGTRARRDKLNFVFLSVWSLLIPHILGCHCQLEDLLEAYRSDQRDAYQPAGVPQAPPSEEEMNALAPSSPRSGAPTDSQSGLAPQAGSSSGSGPHSPNTGGASSPLPPASHLALSLLLLILVALPPLPTGLL</sequence>
<comment type="caution">
    <text evidence="2">The sequence shown here is derived from an EMBL/GenBank/DDBJ whole genome shotgun (WGS) entry which is preliminary data.</text>
</comment>
<evidence type="ECO:0000256" key="1">
    <source>
        <dbReference type="SAM" id="MobiDB-lite"/>
    </source>
</evidence>
<evidence type="ECO:0000313" key="3">
    <source>
        <dbReference type="Proteomes" id="UP000324222"/>
    </source>
</evidence>
<protein>
    <submittedName>
        <fullName evidence="2">Uncharacterized protein</fullName>
    </submittedName>
</protein>
<name>A0A5B7DDE6_PORTR</name>
<feature type="region of interest" description="Disordered" evidence="1">
    <location>
        <begin position="112"/>
        <end position="172"/>
    </location>
</feature>
<evidence type="ECO:0000313" key="2">
    <source>
        <dbReference type="EMBL" id="MPC19360.1"/>
    </source>
</evidence>
<accession>A0A5B7DDE6</accession>
<reference evidence="2 3" key="1">
    <citation type="submission" date="2019-05" db="EMBL/GenBank/DDBJ databases">
        <title>Another draft genome of Portunus trituberculatus and its Hox gene families provides insights of decapod evolution.</title>
        <authorList>
            <person name="Jeong J.-H."/>
            <person name="Song I."/>
            <person name="Kim S."/>
            <person name="Choi T."/>
            <person name="Kim D."/>
            <person name="Ryu S."/>
            <person name="Kim W."/>
        </authorList>
    </citation>
    <scope>NUCLEOTIDE SEQUENCE [LARGE SCALE GENOMIC DNA]</scope>
    <source>
        <tissue evidence="2">Muscle</tissue>
    </source>
</reference>
<proteinExistence type="predicted"/>
<dbReference type="AlphaFoldDB" id="A0A5B7DDE6"/>
<feature type="compositionally biased region" description="Low complexity" evidence="1">
    <location>
        <begin position="144"/>
        <end position="172"/>
    </location>
</feature>